<reference evidence="3 4" key="1">
    <citation type="submission" date="2013-05" db="EMBL/GenBank/DDBJ databases">
        <title>Complete genome sequence of the lipase-producing bacterium Photobacterium gaetbulicola Gung47.</title>
        <authorList>
            <person name="Kim Y.-O."/>
        </authorList>
    </citation>
    <scope>NUCLEOTIDE SEQUENCE [LARGE SCALE GENOMIC DNA]</scope>
    <source>
        <strain evidence="3 4">Gung47</strain>
    </source>
</reference>
<evidence type="ECO:0000313" key="4">
    <source>
        <dbReference type="Proteomes" id="UP000032303"/>
    </source>
</evidence>
<sequence>MRSYLGYTLLAISSLLLAACGDSGKPAEPVTGTPVPVSTTFTVSVDAPDGMVLAANQGFSLISPAYANAVKHLTEQNFAAVWLDDKGKIFESIDITRLEAKGDGNYVLDAGTRARINAVLLVDLDGVPEYTLGESLPSGLLMTPLATERLAISLESSLTYYALAQRVVADESWGVFTDVFESGAQGAVALALEDINKIAIDIRDTLFPKIGIQGLTLKDLMSLTIVQTMTEGRLERFFTEQSAVAANVLAILNDGYWEISASEGNQGKAIFADTTSYDGNETTISEFSWDKSGSEDITLTEVFTYFSNSTSFGSDDIRSQVLTNQGIWLGLFDYLKVEFATDKTALLTDAALNINDESGMTLEARVYALSGKKMHDFLSSKENHYLTRYIEDEMTFGDGASGFYFTWRPEKETYLLCDNTNDKDTCRAYPYLTPDAGFTSLDDIKTPLFNVGITIDQVNGFKLSDNIVAEFIGDDFFTVRYWSRIAANEWTIQDTGVWAPTTVSGKPVIRFDVPDVIKQLADDYAFNGRNLFLIEDRGFVNIGEVLLERAEFNTSGFDNDAKAQIFAAATRDNLPPFAECAFGDTDLANEGLFLNAVTECGGDERFTNQSVGDLTDKTLVQISEEGEITAHILRSDNSWEHYRHTLRETGSRAWSFTEQGYLKLIGNTNIEDEFDYWALTSYEYQQNLLAIKVFSQQGQQAQITSLMAREYAPGSLAACLDGDSGWDQTTATPVVKESLANYNSQVQLCKQIWFGRNPIFTEALLVGQSGDDRDDKALSFASDNQPGSARYLKLSDTFQGEFFDGAYIDESGCGFNIAIRWKIEEDGTLYYESVDESYPMNERIQITDTDGLKLAIKAFNHQGRWQTDESLNYGSNEGEIWSDIVTLVDASSVPNVVPTEPPPPVEEETPPEGETPPAEGETPPPEGETPPAEGETPPAEEEPAGPPAGTILNDGEVCAFDVTEEQTP</sequence>
<name>A0A0C5WYT3_9GAMM</name>
<feature type="signal peptide" evidence="2">
    <location>
        <begin position="1"/>
        <end position="18"/>
    </location>
</feature>
<protein>
    <recommendedName>
        <fullName evidence="5">Hydrogenase expression protein HypA</fullName>
    </recommendedName>
</protein>
<proteinExistence type="predicted"/>
<dbReference type="HOGENOM" id="CLU_311657_0_0_6"/>
<accession>A0A0C5WYT3</accession>
<dbReference type="EMBL" id="CP005974">
    <property type="protein sequence ID" value="AJR08200.1"/>
    <property type="molecule type" value="Genomic_DNA"/>
</dbReference>
<evidence type="ECO:0000313" key="3">
    <source>
        <dbReference type="EMBL" id="AJR08200.1"/>
    </source>
</evidence>
<dbReference type="OrthoDB" id="7055897at2"/>
<keyword evidence="4" id="KW-1185">Reference proteome</keyword>
<gene>
    <name evidence="3" type="ORF">H744_2c1522</name>
</gene>
<feature type="region of interest" description="Disordered" evidence="1">
    <location>
        <begin position="893"/>
        <end position="968"/>
    </location>
</feature>
<dbReference type="STRING" id="658445.H744_2c1522"/>
<organism evidence="3 4">
    <name type="scientific">Photobacterium gaetbulicola Gung47</name>
    <dbReference type="NCBI Taxonomy" id="658445"/>
    <lineage>
        <taxon>Bacteria</taxon>
        <taxon>Pseudomonadati</taxon>
        <taxon>Pseudomonadota</taxon>
        <taxon>Gammaproteobacteria</taxon>
        <taxon>Vibrionales</taxon>
        <taxon>Vibrionaceae</taxon>
        <taxon>Photobacterium</taxon>
    </lineage>
</organism>
<dbReference type="PROSITE" id="PS51257">
    <property type="entry name" value="PROKAR_LIPOPROTEIN"/>
    <property type="match status" value="1"/>
</dbReference>
<evidence type="ECO:0008006" key="5">
    <source>
        <dbReference type="Google" id="ProtNLM"/>
    </source>
</evidence>
<dbReference type="AlphaFoldDB" id="A0A0C5WYT3"/>
<keyword evidence="2" id="KW-0732">Signal</keyword>
<evidence type="ECO:0000256" key="1">
    <source>
        <dbReference type="SAM" id="MobiDB-lite"/>
    </source>
</evidence>
<dbReference type="Proteomes" id="UP000032303">
    <property type="component" value="Chromosome 2"/>
</dbReference>
<feature type="chain" id="PRO_5002195522" description="Hydrogenase expression protein HypA" evidence="2">
    <location>
        <begin position="19"/>
        <end position="968"/>
    </location>
</feature>
<dbReference type="KEGG" id="pgb:H744_2c1522"/>
<dbReference type="PATRIC" id="fig|658445.3.peg.3438"/>
<evidence type="ECO:0000256" key="2">
    <source>
        <dbReference type="SAM" id="SignalP"/>
    </source>
</evidence>